<name>A0A975L8L4_9ACTN</name>
<evidence type="ECO:0000256" key="1">
    <source>
        <dbReference type="SAM" id="MobiDB-lite"/>
    </source>
</evidence>
<sequence length="58" mass="6264">MNDAFDLVLPGHLRDNGGESAADHRPAPQEFRTDDPASRVDGGDGTPIRAPGSHRRWA</sequence>
<dbReference type="EMBL" id="CP074402">
    <property type="protein sequence ID" value="QVJ01479.1"/>
    <property type="molecule type" value="Genomic_DNA"/>
</dbReference>
<dbReference type="Proteomes" id="UP000682416">
    <property type="component" value="Chromosome"/>
</dbReference>
<proteinExistence type="predicted"/>
<accession>A0A975L8L4</accession>
<evidence type="ECO:0000313" key="2">
    <source>
        <dbReference type="EMBL" id="QVJ01479.1"/>
    </source>
</evidence>
<dbReference type="KEGG" id="nec:KGD82_26360"/>
<protein>
    <submittedName>
        <fullName evidence="2">Uncharacterized protein</fullName>
    </submittedName>
</protein>
<gene>
    <name evidence="2" type="ORF">KGD82_26360</name>
</gene>
<organism evidence="2 3">
    <name type="scientific">Nocardiopsis eucommiae</name>
    <dbReference type="NCBI Taxonomy" id="2831970"/>
    <lineage>
        <taxon>Bacteria</taxon>
        <taxon>Bacillati</taxon>
        <taxon>Actinomycetota</taxon>
        <taxon>Actinomycetes</taxon>
        <taxon>Streptosporangiales</taxon>
        <taxon>Nocardiopsidaceae</taxon>
        <taxon>Nocardiopsis</taxon>
    </lineage>
</organism>
<feature type="region of interest" description="Disordered" evidence="1">
    <location>
        <begin position="1"/>
        <end position="58"/>
    </location>
</feature>
<feature type="compositionally biased region" description="Basic and acidic residues" evidence="1">
    <location>
        <begin position="12"/>
        <end position="42"/>
    </location>
</feature>
<keyword evidence="3" id="KW-1185">Reference proteome</keyword>
<reference evidence="2" key="1">
    <citation type="submission" date="2021-05" db="EMBL/GenBank/DDBJ databases">
        <authorList>
            <person name="Kaiqin L."/>
            <person name="Jian G."/>
        </authorList>
    </citation>
    <scope>NUCLEOTIDE SEQUENCE</scope>
    <source>
        <strain evidence="2">HDS5</strain>
    </source>
</reference>
<dbReference type="AlphaFoldDB" id="A0A975L8L4"/>
<evidence type="ECO:0000313" key="3">
    <source>
        <dbReference type="Proteomes" id="UP000682416"/>
    </source>
</evidence>